<keyword evidence="5 7" id="KW-1133">Transmembrane helix</keyword>
<organism evidence="9 10">
    <name type="scientific">Rhodopseudomonas rhenobacensis</name>
    <dbReference type="NCBI Taxonomy" id="87461"/>
    <lineage>
        <taxon>Bacteria</taxon>
        <taxon>Pseudomonadati</taxon>
        <taxon>Pseudomonadota</taxon>
        <taxon>Alphaproteobacteria</taxon>
        <taxon>Hyphomicrobiales</taxon>
        <taxon>Nitrobacteraceae</taxon>
        <taxon>Rhodopseudomonas</taxon>
    </lineage>
</organism>
<gene>
    <name evidence="9" type="ORF">HNR60_004033</name>
</gene>
<sequence length="663" mass="73112">MPPPRRAILGSAARWHDLQAAPTETPDWLSDDPGIELACLHDAIDPRLLRAAARRATELGIGADQVLIQWGVIDEAAYLRRLSAHTGLGIESFAAIDRGAAPLADHQILHAAVSGIVPLRRDGRLIWALAPRQKAARALCQLAADQPEIRQHARLASADSLQRFLMQQGGGALADAAAQGLRHRHPELSAAPRAAAAALWLQRARRGGGVLALSVLPPLLASDAWGLILALWFLGFVALRLIGSLWPRRWFARRTRRPDDELPVYSVVAALYREAALVAPLLRAIHALDYPREKLDVILVIEPDDRETRAAIARLGPLPHLRTLIAPARPPQTKPKALNYALPFVRGSFVAVFDAEDRPAPDQLRAALDAFSRGGARVGCTQARLCIDNLSNSWLSRMFAAEYAGHFDVFLPGMADLGLPLPLGGSSNHFRTAVLREVGGWDPYNVTEDADLGFRLARFGYRSTTFDSTTYEEAPIAFKAWLRQRSRWMKGWIQTWCVHMRRPWRLWREAGPGGFFALNMLVGGSVLTALAHPMLLYGVASDLISALQGSPSWLASDAATLHGLTIAAGYGSTVAIGLLGLARRGRLDRGWILALTPLYWLCLSIAAWRALGQFVWNPYHWEKTDHGLAERPGSAPVPRWVERWRQMEGHDPTRRTRPSDFVQ</sequence>
<keyword evidence="4 7" id="KW-0812">Transmembrane</keyword>
<evidence type="ECO:0000256" key="5">
    <source>
        <dbReference type="ARBA" id="ARBA00022989"/>
    </source>
</evidence>
<feature type="transmembrane region" description="Helical" evidence="7">
    <location>
        <begin position="591"/>
        <end position="611"/>
    </location>
</feature>
<dbReference type="SUPFAM" id="SSF53448">
    <property type="entry name" value="Nucleotide-diphospho-sugar transferases"/>
    <property type="match status" value="1"/>
</dbReference>
<keyword evidence="10" id="KW-1185">Reference proteome</keyword>
<comment type="caution">
    <text evidence="9">The sequence shown here is derived from an EMBL/GenBank/DDBJ whole genome shotgun (WGS) entry which is preliminary data.</text>
</comment>
<feature type="transmembrane region" description="Helical" evidence="7">
    <location>
        <begin position="224"/>
        <end position="246"/>
    </location>
</feature>
<evidence type="ECO:0000256" key="2">
    <source>
        <dbReference type="ARBA" id="ARBA00022676"/>
    </source>
</evidence>
<keyword evidence="6 7" id="KW-0472">Membrane</keyword>
<accession>A0A7W7Z847</accession>
<protein>
    <submittedName>
        <fullName evidence="9">Glycosyltransferase involved in cell wall biosynthesis</fullName>
    </submittedName>
</protein>
<evidence type="ECO:0000256" key="6">
    <source>
        <dbReference type="ARBA" id="ARBA00023136"/>
    </source>
</evidence>
<evidence type="ECO:0000313" key="10">
    <source>
        <dbReference type="Proteomes" id="UP000542353"/>
    </source>
</evidence>
<feature type="transmembrane region" description="Helical" evidence="7">
    <location>
        <begin position="515"/>
        <end position="539"/>
    </location>
</feature>
<dbReference type="InterPro" id="IPR050321">
    <property type="entry name" value="Glycosyltr_2/OpgH_subfam"/>
</dbReference>
<dbReference type="GO" id="GO:0016020">
    <property type="term" value="C:membrane"/>
    <property type="evidence" value="ECO:0007669"/>
    <property type="project" value="UniProtKB-SubCell"/>
</dbReference>
<dbReference type="PANTHER" id="PTHR43867">
    <property type="entry name" value="CELLULOSE SYNTHASE CATALYTIC SUBUNIT A [UDP-FORMING]"/>
    <property type="match status" value="1"/>
</dbReference>
<evidence type="ECO:0000256" key="3">
    <source>
        <dbReference type="ARBA" id="ARBA00022679"/>
    </source>
</evidence>
<evidence type="ECO:0000256" key="1">
    <source>
        <dbReference type="ARBA" id="ARBA00004141"/>
    </source>
</evidence>
<comment type="subcellular location">
    <subcellularLocation>
        <location evidence="1">Membrane</location>
        <topology evidence="1">Multi-pass membrane protein</topology>
    </subcellularLocation>
</comment>
<evidence type="ECO:0000259" key="8">
    <source>
        <dbReference type="Pfam" id="PF13632"/>
    </source>
</evidence>
<dbReference type="Gene3D" id="3.90.550.10">
    <property type="entry name" value="Spore Coat Polysaccharide Biosynthesis Protein SpsA, Chain A"/>
    <property type="match status" value="1"/>
</dbReference>
<feature type="transmembrane region" description="Helical" evidence="7">
    <location>
        <begin position="559"/>
        <end position="579"/>
    </location>
</feature>
<dbReference type="InterPro" id="IPR029044">
    <property type="entry name" value="Nucleotide-diphossugar_trans"/>
</dbReference>
<dbReference type="Proteomes" id="UP000542353">
    <property type="component" value="Unassembled WGS sequence"/>
</dbReference>
<keyword evidence="3 9" id="KW-0808">Transferase</keyword>
<dbReference type="AlphaFoldDB" id="A0A7W7Z847"/>
<proteinExistence type="predicted"/>
<dbReference type="EMBL" id="JACHIH010000033">
    <property type="protein sequence ID" value="MBB5049257.1"/>
    <property type="molecule type" value="Genomic_DNA"/>
</dbReference>
<dbReference type="PANTHER" id="PTHR43867:SF2">
    <property type="entry name" value="CELLULOSE SYNTHASE CATALYTIC SUBUNIT A [UDP-FORMING]"/>
    <property type="match status" value="1"/>
</dbReference>
<dbReference type="InterPro" id="IPR001173">
    <property type="entry name" value="Glyco_trans_2-like"/>
</dbReference>
<evidence type="ECO:0000256" key="7">
    <source>
        <dbReference type="SAM" id="Phobius"/>
    </source>
</evidence>
<name>A0A7W7Z847_9BRAD</name>
<reference evidence="9 10" key="1">
    <citation type="submission" date="2020-08" db="EMBL/GenBank/DDBJ databases">
        <title>Genomic Encyclopedia of Type Strains, Phase IV (KMG-IV): sequencing the most valuable type-strain genomes for metagenomic binning, comparative biology and taxonomic classification.</title>
        <authorList>
            <person name="Goeker M."/>
        </authorList>
    </citation>
    <scope>NUCLEOTIDE SEQUENCE [LARGE SCALE GENOMIC DNA]</scope>
    <source>
        <strain evidence="9 10">DSM 12706</strain>
    </source>
</reference>
<feature type="domain" description="Glycosyltransferase 2-like" evidence="8">
    <location>
        <begin position="350"/>
        <end position="536"/>
    </location>
</feature>
<evidence type="ECO:0000313" key="9">
    <source>
        <dbReference type="EMBL" id="MBB5049257.1"/>
    </source>
</evidence>
<evidence type="ECO:0000256" key="4">
    <source>
        <dbReference type="ARBA" id="ARBA00022692"/>
    </source>
</evidence>
<dbReference type="InterPro" id="IPR037257">
    <property type="entry name" value="T2SS_E_N_sf"/>
</dbReference>
<dbReference type="SUPFAM" id="SSF160246">
    <property type="entry name" value="EspE N-terminal domain-like"/>
    <property type="match status" value="1"/>
</dbReference>
<dbReference type="Pfam" id="PF13632">
    <property type="entry name" value="Glyco_trans_2_3"/>
    <property type="match status" value="1"/>
</dbReference>
<keyword evidence="2" id="KW-0328">Glycosyltransferase</keyword>
<dbReference type="RefSeq" id="WP_347339362.1">
    <property type="nucleotide sequence ID" value="NZ_JACHIH010000033.1"/>
</dbReference>
<dbReference type="GO" id="GO:0016757">
    <property type="term" value="F:glycosyltransferase activity"/>
    <property type="evidence" value="ECO:0007669"/>
    <property type="project" value="UniProtKB-KW"/>
</dbReference>